<sequence>MHIMLLAAALVTAPPQARTGVHWDSSRPAFDETDIMAKSERVRQAQIQAQRLEMEAGPGLLQPAGAKRRARIPASVKEG</sequence>
<dbReference type="Proteomes" id="UP000763641">
    <property type="component" value="Unassembled WGS sequence"/>
</dbReference>
<organism evidence="2 3">
    <name type="scientific">Sphingomonas longa</name>
    <dbReference type="NCBI Taxonomy" id="2778730"/>
    <lineage>
        <taxon>Bacteria</taxon>
        <taxon>Pseudomonadati</taxon>
        <taxon>Pseudomonadota</taxon>
        <taxon>Alphaproteobacteria</taxon>
        <taxon>Sphingomonadales</taxon>
        <taxon>Sphingomonadaceae</taxon>
        <taxon>Sphingomonas</taxon>
    </lineage>
</organism>
<evidence type="ECO:0000256" key="1">
    <source>
        <dbReference type="SAM" id="MobiDB-lite"/>
    </source>
</evidence>
<dbReference type="RefSeq" id="WP_204200366.1">
    <property type="nucleotide sequence ID" value="NZ_JAFEMC010000006.1"/>
</dbReference>
<reference evidence="2 3" key="1">
    <citation type="submission" date="2020-12" db="EMBL/GenBank/DDBJ databases">
        <title>Sphingomonas sp.</title>
        <authorList>
            <person name="Kim M.K."/>
        </authorList>
    </citation>
    <scope>NUCLEOTIDE SEQUENCE [LARGE SCALE GENOMIC DNA]</scope>
    <source>
        <strain evidence="2 3">BT552</strain>
    </source>
</reference>
<accession>A0ABS2DBG7</accession>
<evidence type="ECO:0000313" key="3">
    <source>
        <dbReference type="Proteomes" id="UP000763641"/>
    </source>
</evidence>
<evidence type="ECO:0000313" key="2">
    <source>
        <dbReference type="EMBL" id="MBM6578277.1"/>
    </source>
</evidence>
<feature type="region of interest" description="Disordered" evidence="1">
    <location>
        <begin position="53"/>
        <end position="79"/>
    </location>
</feature>
<proteinExistence type="predicted"/>
<dbReference type="EMBL" id="JAFEMC010000006">
    <property type="protein sequence ID" value="MBM6578277.1"/>
    <property type="molecule type" value="Genomic_DNA"/>
</dbReference>
<keyword evidence="3" id="KW-1185">Reference proteome</keyword>
<name>A0ABS2DBG7_9SPHN</name>
<gene>
    <name evidence="2" type="ORF">ILT43_17980</name>
</gene>
<comment type="caution">
    <text evidence="2">The sequence shown here is derived from an EMBL/GenBank/DDBJ whole genome shotgun (WGS) entry which is preliminary data.</text>
</comment>
<protein>
    <submittedName>
        <fullName evidence="2">Uncharacterized protein</fullName>
    </submittedName>
</protein>